<name>A0AAV4W1Z0_9ARAC</name>
<protein>
    <submittedName>
        <fullName evidence="2">Uncharacterized protein</fullName>
    </submittedName>
</protein>
<reference evidence="2 3" key="1">
    <citation type="submission" date="2021-06" db="EMBL/GenBank/DDBJ databases">
        <title>Caerostris darwini draft genome.</title>
        <authorList>
            <person name="Kono N."/>
            <person name="Arakawa K."/>
        </authorList>
    </citation>
    <scope>NUCLEOTIDE SEQUENCE [LARGE SCALE GENOMIC DNA]</scope>
</reference>
<proteinExistence type="predicted"/>
<evidence type="ECO:0000313" key="2">
    <source>
        <dbReference type="EMBL" id="GIY75693.1"/>
    </source>
</evidence>
<comment type="caution">
    <text evidence="2">The sequence shown here is derived from an EMBL/GenBank/DDBJ whole genome shotgun (WGS) entry which is preliminary data.</text>
</comment>
<dbReference type="EMBL" id="BPLQ01013881">
    <property type="protein sequence ID" value="GIY75693.1"/>
    <property type="molecule type" value="Genomic_DNA"/>
</dbReference>
<gene>
    <name evidence="1" type="ORF">CDAR_560221</name>
    <name evidence="2" type="ORF">CDAR_560481</name>
</gene>
<keyword evidence="3" id="KW-1185">Reference proteome</keyword>
<dbReference type="AlphaFoldDB" id="A0AAV4W1Z0"/>
<dbReference type="EMBL" id="BPLQ01013881">
    <property type="protein sequence ID" value="GIY75647.1"/>
    <property type="molecule type" value="Genomic_DNA"/>
</dbReference>
<organism evidence="2 3">
    <name type="scientific">Caerostris darwini</name>
    <dbReference type="NCBI Taxonomy" id="1538125"/>
    <lineage>
        <taxon>Eukaryota</taxon>
        <taxon>Metazoa</taxon>
        <taxon>Ecdysozoa</taxon>
        <taxon>Arthropoda</taxon>
        <taxon>Chelicerata</taxon>
        <taxon>Arachnida</taxon>
        <taxon>Araneae</taxon>
        <taxon>Araneomorphae</taxon>
        <taxon>Entelegynae</taxon>
        <taxon>Araneoidea</taxon>
        <taxon>Araneidae</taxon>
        <taxon>Caerostris</taxon>
    </lineage>
</organism>
<dbReference type="Proteomes" id="UP001054837">
    <property type="component" value="Unassembled WGS sequence"/>
</dbReference>
<sequence length="94" mass="10653">MLSRNEIVRVYTQANSNDLIRTSSAVEMFQNRISLQLGETNIKDQKFSLVRTSASRIKISIEFRRCFPASPTPTKLSGLPCPFANVFECLMPLK</sequence>
<accession>A0AAV4W1Z0</accession>
<evidence type="ECO:0000313" key="3">
    <source>
        <dbReference type="Proteomes" id="UP001054837"/>
    </source>
</evidence>
<evidence type="ECO:0000313" key="1">
    <source>
        <dbReference type="EMBL" id="GIY75647.1"/>
    </source>
</evidence>